<evidence type="ECO:0000313" key="2">
    <source>
        <dbReference type="Proteomes" id="UP001596392"/>
    </source>
</evidence>
<reference evidence="2" key="1">
    <citation type="journal article" date="2019" name="Int. J. Syst. Evol. Microbiol.">
        <title>The Global Catalogue of Microorganisms (GCM) 10K type strain sequencing project: providing services to taxonomists for standard genome sequencing and annotation.</title>
        <authorList>
            <consortium name="The Broad Institute Genomics Platform"/>
            <consortium name="The Broad Institute Genome Sequencing Center for Infectious Disease"/>
            <person name="Wu L."/>
            <person name="Ma J."/>
        </authorList>
    </citation>
    <scope>NUCLEOTIDE SEQUENCE [LARGE SCALE GENOMIC DNA]</scope>
    <source>
        <strain evidence="2">CGMCC 1.9106</strain>
    </source>
</reference>
<sequence length="406" mass="43833">MNALEQRLADAASSDSIPPLHELLADLQLPDDASELLAAASGPLAPFACRASVQTVETTGSLEPDLLRSVLAGITQQSSLLALMEATDALLDSGHFVKLFGQQLCDAMLAGHANSLTTRPLIAAGHIEGALRLAMASQARPLKVLGALEFNDAEDLDSDYAERLPRLLGAALDRWADDPSISQTIRQSLISLKHLPDAAADATFEHGLDLLRQTAAAHDASAFELLLSAREQMGNAAAAEEARDDAALYAAGIDAVLAFTRADSGLLAASREEIARLLNRREAWLSGFYQPAWRRPRRDAERAWGSLLIILHSADEYLSETAWLDAWPALDAVLRAWRLDRGYVPVPGLSEASGFDVLIQPVVEERIVTQQAFIATLNRAFESARDADEPLIPAAQLKALNTESRR</sequence>
<organism evidence="1 2">
    <name type="scientific">Catellatospora aurea</name>
    <dbReference type="NCBI Taxonomy" id="1337874"/>
    <lineage>
        <taxon>Bacteria</taxon>
        <taxon>Bacillati</taxon>
        <taxon>Actinomycetota</taxon>
        <taxon>Actinomycetes</taxon>
        <taxon>Micromonosporales</taxon>
        <taxon>Micromonosporaceae</taxon>
        <taxon>Catellatospora</taxon>
    </lineage>
</organism>
<keyword evidence="2" id="KW-1185">Reference proteome</keyword>
<dbReference type="RefSeq" id="WP_376809712.1">
    <property type="nucleotide sequence ID" value="NZ_JBHTAC010000047.1"/>
</dbReference>
<comment type="caution">
    <text evidence="1">The sequence shown here is derived from an EMBL/GenBank/DDBJ whole genome shotgun (WGS) entry which is preliminary data.</text>
</comment>
<dbReference type="Proteomes" id="UP001596392">
    <property type="component" value="Unassembled WGS sequence"/>
</dbReference>
<protein>
    <recommendedName>
        <fullName evidence="3">DUF2336 domain-containing protein</fullName>
    </recommendedName>
</protein>
<name>A0ABW2H8M0_9ACTN</name>
<evidence type="ECO:0000313" key="1">
    <source>
        <dbReference type="EMBL" id="MFC7246934.1"/>
    </source>
</evidence>
<proteinExistence type="predicted"/>
<dbReference type="EMBL" id="JBHTAC010000047">
    <property type="protein sequence ID" value="MFC7246934.1"/>
    <property type="molecule type" value="Genomic_DNA"/>
</dbReference>
<gene>
    <name evidence="1" type="ORF">ACFQO7_31030</name>
</gene>
<evidence type="ECO:0008006" key="3">
    <source>
        <dbReference type="Google" id="ProtNLM"/>
    </source>
</evidence>
<accession>A0ABW2H8M0</accession>